<dbReference type="SUPFAM" id="SSF52540">
    <property type="entry name" value="P-loop containing nucleoside triphosphate hydrolases"/>
    <property type="match status" value="1"/>
</dbReference>
<dbReference type="Gene3D" id="3.40.50.300">
    <property type="entry name" value="P-loop containing nucleotide triphosphate hydrolases"/>
    <property type="match status" value="1"/>
</dbReference>
<dbReference type="Pfam" id="PF00005">
    <property type="entry name" value="ABC_tran"/>
    <property type="match status" value="1"/>
</dbReference>
<evidence type="ECO:0000259" key="5">
    <source>
        <dbReference type="PROSITE" id="PS50893"/>
    </source>
</evidence>
<dbReference type="InterPro" id="IPR003593">
    <property type="entry name" value="AAA+_ATPase"/>
</dbReference>
<comment type="caution">
    <text evidence="6">The sequence shown here is derived from an EMBL/GenBank/DDBJ whole genome shotgun (WGS) entry which is preliminary data.</text>
</comment>
<protein>
    <submittedName>
        <fullName evidence="6">LPS export ABC transporter ATP-binding protein</fullName>
    </submittedName>
</protein>
<dbReference type="Proteomes" id="UP000235460">
    <property type="component" value="Unassembled WGS sequence"/>
</dbReference>
<dbReference type="PROSITE" id="PS50893">
    <property type="entry name" value="ABC_TRANSPORTER_2"/>
    <property type="match status" value="1"/>
</dbReference>
<evidence type="ECO:0000313" key="6">
    <source>
        <dbReference type="EMBL" id="PMP67708.1"/>
    </source>
</evidence>
<proteinExistence type="predicted"/>
<name>A0A2N7PP90_9BACT</name>
<evidence type="ECO:0000256" key="4">
    <source>
        <dbReference type="SAM" id="Coils"/>
    </source>
</evidence>
<evidence type="ECO:0000313" key="9">
    <source>
        <dbReference type="Proteomes" id="UP000235619"/>
    </source>
</evidence>
<dbReference type="InterPro" id="IPR003439">
    <property type="entry name" value="ABC_transporter-like_ATP-bd"/>
</dbReference>
<evidence type="ECO:0000256" key="2">
    <source>
        <dbReference type="ARBA" id="ARBA00022741"/>
    </source>
</evidence>
<organism evidence="6 8">
    <name type="scientific">Thermodesulfobacterium geofontis</name>
    <dbReference type="NCBI Taxonomy" id="1295609"/>
    <lineage>
        <taxon>Bacteria</taxon>
        <taxon>Pseudomonadati</taxon>
        <taxon>Thermodesulfobacteriota</taxon>
        <taxon>Thermodesulfobacteria</taxon>
        <taxon>Thermodesulfobacteriales</taxon>
        <taxon>Thermodesulfobacteriaceae</taxon>
        <taxon>Thermodesulfobacterium</taxon>
    </lineage>
</organism>
<feature type="domain" description="ABC transporter" evidence="5">
    <location>
        <begin position="2"/>
        <end position="234"/>
    </location>
</feature>
<keyword evidence="3 6" id="KW-0067">ATP-binding</keyword>
<keyword evidence="4" id="KW-0175">Coiled coil</keyword>
<dbReference type="NCBIfam" id="TIGR04406">
    <property type="entry name" value="LPS_export_lptB"/>
    <property type="match status" value="1"/>
</dbReference>
<dbReference type="InterPro" id="IPR051120">
    <property type="entry name" value="ABC_AA/LPS_Transport"/>
</dbReference>
<keyword evidence="2" id="KW-0547">Nucleotide-binding</keyword>
<dbReference type="GO" id="GO:0005524">
    <property type="term" value="F:ATP binding"/>
    <property type="evidence" value="ECO:0007669"/>
    <property type="project" value="UniProtKB-KW"/>
</dbReference>
<gene>
    <name evidence="6" type="primary">lptB</name>
    <name evidence="7" type="ORF">C0169_07275</name>
    <name evidence="6" type="ORF">C0190_02750</name>
</gene>
<dbReference type="CDD" id="cd03218">
    <property type="entry name" value="ABC_YhbG"/>
    <property type="match status" value="1"/>
</dbReference>
<dbReference type="GO" id="GO:0043190">
    <property type="term" value="C:ATP-binding cassette (ABC) transporter complex"/>
    <property type="evidence" value="ECO:0007669"/>
    <property type="project" value="InterPro"/>
</dbReference>
<dbReference type="PANTHER" id="PTHR45772:SF10">
    <property type="entry name" value="LIPOPOLYSACCHARIDE EXPORT SYSTEM ATP-BINDING PROTEIN LPTB"/>
    <property type="match status" value="1"/>
</dbReference>
<feature type="coiled-coil region" evidence="4">
    <location>
        <begin position="94"/>
        <end position="121"/>
    </location>
</feature>
<dbReference type="GO" id="GO:0055085">
    <property type="term" value="P:transmembrane transport"/>
    <property type="evidence" value="ECO:0007669"/>
    <property type="project" value="InterPro"/>
</dbReference>
<keyword evidence="1" id="KW-0813">Transport</keyword>
<dbReference type="InterPro" id="IPR017871">
    <property type="entry name" value="ABC_transporter-like_CS"/>
</dbReference>
<dbReference type="EMBL" id="PNIK01000041">
    <property type="protein sequence ID" value="PMP67708.1"/>
    <property type="molecule type" value="Genomic_DNA"/>
</dbReference>
<dbReference type="SMART" id="SM00382">
    <property type="entry name" value="AAA"/>
    <property type="match status" value="1"/>
</dbReference>
<dbReference type="GO" id="GO:0016887">
    <property type="term" value="F:ATP hydrolysis activity"/>
    <property type="evidence" value="ECO:0007669"/>
    <property type="project" value="InterPro"/>
</dbReference>
<reference evidence="8 9" key="1">
    <citation type="submission" date="2018-01" db="EMBL/GenBank/DDBJ databases">
        <title>Metagenomic assembled genomes from two thermal pools in the Uzon Caldera, Kamchatka, Russia.</title>
        <authorList>
            <person name="Wilkins L."/>
            <person name="Ettinger C."/>
        </authorList>
    </citation>
    <scope>NUCLEOTIDE SEQUENCE [LARGE SCALE GENOMIC DNA]</scope>
    <source>
        <strain evidence="7">ARK-04</strain>
        <strain evidence="6">ZAV-08</strain>
    </source>
</reference>
<dbReference type="PANTHER" id="PTHR45772">
    <property type="entry name" value="CONSERVED COMPONENT OF ABC TRANSPORTER FOR NATURAL AMINO ACIDS-RELATED"/>
    <property type="match status" value="1"/>
</dbReference>
<evidence type="ECO:0000313" key="7">
    <source>
        <dbReference type="EMBL" id="PMP93850.1"/>
    </source>
</evidence>
<dbReference type="PROSITE" id="PS00211">
    <property type="entry name" value="ABC_TRANSPORTER_1"/>
    <property type="match status" value="1"/>
</dbReference>
<evidence type="ECO:0000256" key="1">
    <source>
        <dbReference type="ARBA" id="ARBA00022448"/>
    </source>
</evidence>
<dbReference type="InterPro" id="IPR027417">
    <property type="entry name" value="P-loop_NTPase"/>
</dbReference>
<dbReference type="InterPro" id="IPR030921">
    <property type="entry name" value="LPS_export_LptB"/>
</dbReference>
<dbReference type="Proteomes" id="UP000235619">
    <property type="component" value="Unassembled WGS sequence"/>
</dbReference>
<accession>A0A2N7PP90</accession>
<sequence>MLKAENLSKSFKKKVVVRNVSLQIERGEIVGLLGPNGAGKTTCFYIITGFLRPDQGKILLEEESITHLDVAERAKKGIVYLPQESSVFRKLTVAENFKIVLERLKDNFKKLKEKLEYYIELFNLKDVLNQKTYTLSGGQKRKVEIVRALLIEPRFILLDEPFAGIDPIGIAQLKEILKNLKKEKIGILISDHNVRDTLKICDKGYVIAEGEIIGKGTPEEILENDLVKEKFLGEKFFM</sequence>
<evidence type="ECO:0000256" key="3">
    <source>
        <dbReference type="ARBA" id="ARBA00022840"/>
    </source>
</evidence>
<dbReference type="AlphaFoldDB" id="A0A2N7PP90"/>
<dbReference type="EMBL" id="PNJD01000441">
    <property type="protein sequence ID" value="PMP93850.1"/>
    <property type="molecule type" value="Genomic_DNA"/>
</dbReference>
<evidence type="ECO:0000313" key="8">
    <source>
        <dbReference type="Proteomes" id="UP000235460"/>
    </source>
</evidence>